<accession>A0A193LFP3</accession>
<keyword evidence="2" id="KW-1185">Reference proteome</keyword>
<dbReference type="SUPFAM" id="SSF54909">
    <property type="entry name" value="Dimeric alpha+beta barrel"/>
    <property type="match status" value="1"/>
</dbReference>
<dbReference type="KEGG" id="woc:BA177_09215"/>
<proteinExistence type="predicted"/>
<dbReference type="EMBL" id="CP016268">
    <property type="protein sequence ID" value="ANO51355.1"/>
    <property type="molecule type" value="Genomic_DNA"/>
</dbReference>
<name>A0A193LFP3_9GAMM</name>
<dbReference type="InterPro" id="IPR009874">
    <property type="entry name" value="DUF1428"/>
</dbReference>
<dbReference type="OrthoDB" id="9792392at2"/>
<organism evidence="1 2">
    <name type="scientific">Woeseia oceani</name>
    <dbReference type="NCBI Taxonomy" id="1548547"/>
    <lineage>
        <taxon>Bacteria</taxon>
        <taxon>Pseudomonadati</taxon>
        <taxon>Pseudomonadota</taxon>
        <taxon>Gammaproteobacteria</taxon>
        <taxon>Woeseiales</taxon>
        <taxon>Woeseiaceae</taxon>
        <taxon>Woeseia</taxon>
    </lineage>
</organism>
<dbReference type="RefSeq" id="WP_068615621.1">
    <property type="nucleotide sequence ID" value="NZ_CP016268.1"/>
</dbReference>
<protein>
    <submittedName>
        <fullName evidence="1">RNA signal recognition particle</fullName>
    </submittedName>
</protein>
<reference evidence="1 2" key="1">
    <citation type="submission" date="2016-06" db="EMBL/GenBank/DDBJ databases">
        <title>Complete genome sequence of a deep-branching marine Gamma Proteobacterium Woeseia oceani type strain XK5.</title>
        <authorList>
            <person name="Mu D."/>
            <person name="Du Z."/>
        </authorList>
    </citation>
    <scope>NUCLEOTIDE SEQUENCE [LARGE SCALE GENOMIC DNA]</scope>
    <source>
        <strain evidence="1 2">XK5</strain>
    </source>
</reference>
<dbReference type="AlphaFoldDB" id="A0A193LFP3"/>
<dbReference type="PIRSF" id="PIRSF007028">
    <property type="entry name" value="UCP007028"/>
    <property type="match status" value="1"/>
</dbReference>
<evidence type="ECO:0000313" key="2">
    <source>
        <dbReference type="Proteomes" id="UP000092695"/>
    </source>
</evidence>
<dbReference type="Gene3D" id="3.30.70.100">
    <property type="match status" value="1"/>
</dbReference>
<gene>
    <name evidence="1" type="ORF">BA177_09215</name>
</gene>
<dbReference type="InterPro" id="IPR011008">
    <property type="entry name" value="Dimeric_a/b-barrel"/>
</dbReference>
<dbReference type="STRING" id="1548547.BA177_09215"/>
<dbReference type="Proteomes" id="UP000092695">
    <property type="component" value="Chromosome"/>
</dbReference>
<evidence type="ECO:0000313" key="1">
    <source>
        <dbReference type="EMBL" id="ANO51355.1"/>
    </source>
</evidence>
<sequence length="121" mass="13825">MEKYIDGFLIPVPKANLDKYLEMAALSGRVWMEHGALDYTECVADDVQAGKVTSFPQSVLLEDDETVIFSWISYRSREHRDEVNKKAMADPRLAHMKPEDFPFDGKRLIWGGFRTIVTLGT</sequence>
<dbReference type="Pfam" id="PF07237">
    <property type="entry name" value="DUF1428"/>
    <property type="match status" value="1"/>
</dbReference>